<dbReference type="Gene3D" id="3.30.360.10">
    <property type="entry name" value="Dihydrodipicolinate Reductase, domain 2"/>
    <property type="match status" value="1"/>
</dbReference>
<evidence type="ECO:0000256" key="1">
    <source>
        <dbReference type="SAM" id="MobiDB-lite"/>
    </source>
</evidence>
<feature type="region of interest" description="Disordered" evidence="1">
    <location>
        <begin position="1"/>
        <end position="31"/>
    </location>
</feature>
<proteinExistence type="predicted"/>
<feature type="non-terminal residue" evidence="2">
    <location>
        <position position="1"/>
    </location>
</feature>
<protein>
    <recommendedName>
        <fullName evidence="3">Gfo/Idh/MocA-like oxidoreductase C-terminal domain-containing protein</fullName>
    </recommendedName>
</protein>
<organism evidence="2">
    <name type="scientific">marine sediment metagenome</name>
    <dbReference type="NCBI Taxonomy" id="412755"/>
    <lineage>
        <taxon>unclassified sequences</taxon>
        <taxon>metagenomes</taxon>
        <taxon>ecological metagenomes</taxon>
    </lineage>
</organism>
<dbReference type="AlphaFoldDB" id="X0UYH7"/>
<comment type="caution">
    <text evidence="2">The sequence shown here is derived from an EMBL/GenBank/DDBJ whole genome shotgun (WGS) entry which is preliminary data.</text>
</comment>
<evidence type="ECO:0000313" key="2">
    <source>
        <dbReference type="EMBL" id="GAG04232.1"/>
    </source>
</evidence>
<evidence type="ECO:0008006" key="3">
    <source>
        <dbReference type="Google" id="ProtNLM"/>
    </source>
</evidence>
<name>X0UYH7_9ZZZZ</name>
<gene>
    <name evidence="2" type="ORF">S01H1_40215</name>
</gene>
<dbReference type="EMBL" id="BARS01025444">
    <property type="protein sequence ID" value="GAG04232.1"/>
    <property type="molecule type" value="Genomic_DNA"/>
</dbReference>
<sequence>LMEISPHGGDFSVSGDKLKKPITATPRGFKTKTVTPARNFHDAIHGKAQPRCPGRMGILLADLMDALYESVKTRRPAKVTRRMPKT</sequence>
<accession>X0UYH7</accession>
<reference evidence="2" key="1">
    <citation type="journal article" date="2014" name="Front. Microbiol.">
        <title>High frequency of phylogenetically diverse reductive dehalogenase-homologous genes in deep subseafloor sedimentary metagenomes.</title>
        <authorList>
            <person name="Kawai M."/>
            <person name="Futagami T."/>
            <person name="Toyoda A."/>
            <person name="Takaki Y."/>
            <person name="Nishi S."/>
            <person name="Hori S."/>
            <person name="Arai W."/>
            <person name="Tsubouchi T."/>
            <person name="Morono Y."/>
            <person name="Uchiyama I."/>
            <person name="Ito T."/>
            <person name="Fujiyama A."/>
            <person name="Inagaki F."/>
            <person name="Takami H."/>
        </authorList>
    </citation>
    <scope>NUCLEOTIDE SEQUENCE</scope>
    <source>
        <strain evidence="2">Expedition CK06-06</strain>
    </source>
</reference>